<comment type="caution">
    <text evidence="2">The sequence shown here is derived from an EMBL/GenBank/DDBJ whole genome shotgun (WGS) entry which is preliminary data.</text>
</comment>
<evidence type="ECO:0000313" key="3">
    <source>
        <dbReference type="Proteomes" id="UP000193577"/>
    </source>
</evidence>
<sequence>MADVATVQAGLSEAELIERIAVLERLKSAAAAGQARATAALDAGRRADEAAAGVPSAMRGRGVAGEVALARRDAPARGGRHLGLAKALVNEMPHTLAALACGALSEWRATLLVRESACLGVEHRRRLDAELCADRSDLEGLGDARLTAAAKAVAYRLDPKAVVDRAAKAPNDRCVSIRPAPDTMTYLTALLPVTQGVAVYAALKRKADTTADGRSRGQVMADSLVEAVTGRAADVPTPVTVNLVLSDDVLLGKAPGSALLPGYGPVPAAIAAQWIASAATDPRSNATLRRLYACPSSKALVAMESRARIFPRGLAEFITLRDQQCRTPYCDAPIRHHDHATAHSRGGPTTAVNGLGLCERCNYTKEAAGWRARASRDGLSGRHRVEFRTPTGARYVGTAPAMPTGPPWLDVVGPTRPVRVAYADPHAA</sequence>
<dbReference type="CDD" id="cd00085">
    <property type="entry name" value="HNHc"/>
    <property type="match status" value="1"/>
</dbReference>
<keyword evidence="2" id="KW-0540">Nuclease</keyword>
<evidence type="ECO:0000259" key="1">
    <source>
        <dbReference type="SMART" id="SM00507"/>
    </source>
</evidence>
<reference evidence="2 3" key="1">
    <citation type="submission" date="2017-04" db="EMBL/GenBank/DDBJ databases">
        <title>The new phylogeny of genus Mycobacterium.</title>
        <authorList>
            <person name="Tortoli E."/>
            <person name="Trovato A."/>
            <person name="Cirillo D.M."/>
        </authorList>
    </citation>
    <scope>NUCLEOTIDE SEQUENCE [LARGE SCALE GENOMIC DNA]</scope>
    <source>
        <strain evidence="2 3">KCTC 19819</strain>
    </source>
</reference>
<proteinExistence type="predicted"/>
<feature type="domain" description="HNH nuclease" evidence="1">
    <location>
        <begin position="313"/>
        <end position="363"/>
    </location>
</feature>
<dbReference type="Proteomes" id="UP000193577">
    <property type="component" value="Unassembled WGS sequence"/>
</dbReference>
<dbReference type="Gene3D" id="1.10.30.50">
    <property type="match status" value="1"/>
</dbReference>
<name>A0AA91PHA4_9MYCO</name>
<dbReference type="AlphaFoldDB" id="A0AA91PHA4"/>
<organism evidence="2 3">
    <name type="scientific">Mycolicibacillus koreensis</name>
    <dbReference type="NCBI Taxonomy" id="1069220"/>
    <lineage>
        <taxon>Bacteria</taxon>
        <taxon>Bacillati</taxon>
        <taxon>Actinomycetota</taxon>
        <taxon>Actinomycetes</taxon>
        <taxon>Mycobacteriales</taxon>
        <taxon>Mycobacteriaceae</taxon>
        <taxon>Mycolicibacillus</taxon>
    </lineage>
</organism>
<dbReference type="InterPro" id="IPR003615">
    <property type="entry name" value="HNH_nuc"/>
</dbReference>
<keyword evidence="2" id="KW-0378">Hydrolase</keyword>
<gene>
    <name evidence="2" type="ORF">B8W67_02050</name>
</gene>
<accession>A0AA91PHA4</accession>
<dbReference type="EMBL" id="NCXO01000003">
    <property type="protein sequence ID" value="OSC35630.1"/>
    <property type="molecule type" value="Genomic_DNA"/>
</dbReference>
<dbReference type="SMART" id="SM00507">
    <property type="entry name" value="HNHc"/>
    <property type="match status" value="1"/>
</dbReference>
<keyword evidence="2" id="KW-0255">Endonuclease</keyword>
<protein>
    <submittedName>
        <fullName evidence="2">HNH endonuclease</fullName>
    </submittedName>
</protein>
<evidence type="ECO:0000313" key="2">
    <source>
        <dbReference type="EMBL" id="OSC35630.1"/>
    </source>
</evidence>
<dbReference type="GO" id="GO:0004519">
    <property type="term" value="F:endonuclease activity"/>
    <property type="evidence" value="ECO:0007669"/>
    <property type="project" value="UniProtKB-KW"/>
</dbReference>
<keyword evidence="3" id="KW-1185">Reference proteome</keyword>